<accession>A0A814PIL8</accession>
<dbReference type="Proteomes" id="UP000663879">
    <property type="component" value="Unassembled WGS sequence"/>
</dbReference>
<evidence type="ECO:0000313" key="1">
    <source>
        <dbReference type="EMBL" id="CAF1106593.1"/>
    </source>
</evidence>
<keyword evidence="2" id="KW-1185">Reference proteome</keyword>
<evidence type="ECO:0000313" key="2">
    <source>
        <dbReference type="Proteomes" id="UP000663879"/>
    </source>
</evidence>
<comment type="caution">
    <text evidence="1">The sequence shown here is derived from an EMBL/GenBank/DDBJ whole genome shotgun (WGS) entry which is preliminary data.</text>
</comment>
<gene>
    <name evidence="1" type="ORF">OXX778_LOCUS21418</name>
</gene>
<dbReference type="EMBL" id="CAJNOC010007875">
    <property type="protein sequence ID" value="CAF1106593.1"/>
    <property type="molecule type" value="Genomic_DNA"/>
</dbReference>
<proteinExistence type="predicted"/>
<sequence>MDTEKISEIAERIDKNVNEKMKLSTLHDFETKMHKDPLDEANKYLCKKDVYELFKYLTANLVLKKPKDPIGSLIEQLKEIEQSEQKK</sequence>
<organism evidence="1 2">
    <name type="scientific">Brachionus calyciflorus</name>
    <dbReference type="NCBI Taxonomy" id="104777"/>
    <lineage>
        <taxon>Eukaryota</taxon>
        <taxon>Metazoa</taxon>
        <taxon>Spiralia</taxon>
        <taxon>Gnathifera</taxon>
        <taxon>Rotifera</taxon>
        <taxon>Eurotatoria</taxon>
        <taxon>Monogononta</taxon>
        <taxon>Pseudotrocha</taxon>
        <taxon>Ploima</taxon>
        <taxon>Brachionidae</taxon>
        <taxon>Brachionus</taxon>
    </lineage>
</organism>
<reference evidence="1" key="1">
    <citation type="submission" date="2021-02" db="EMBL/GenBank/DDBJ databases">
        <authorList>
            <person name="Nowell W R."/>
        </authorList>
    </citation>
    <scope>NUCLEOTIDE SEQUENCE</scope>
    <source>
        <strain evidence="1">Ploen Becks lab</strain>
    </source>
</reference>
<protein>
    <submittedName>
        <fullName evidence="1">Uncharacterized protein</fullName>
    </submittedName>
</protein>
<dbReference type="SUPFAM" id="SSF47391">
    <property type="entry name" value="Dimerization-anchoring domain of cAMP-dependent PK regulatory subunit"/>
    <property type="match status" value="1"/>
</dbReference>
<name>A0A814PIL8_9BILA</name>
<dbReference type="AlphaFoldDB" id="A0A814PIL8"/>